<evidence type="ECO:0000313" key="2">
    <source>
        <dbReference type="EMBL" id="CBX98412.1"/>
    </source>
</evidence>
<dbReference type="OrthoDB" id="5342924at2759"/>
<dbReference type="OMA" id="PQLSYLW"/>
<dbReference type="RefSeq" id="XP_003841891.1">
    <property type="nucleotide sequence ID" value="XM_003841843.1"/>
</dbReference>
<dbReference type="GeneID" id="13286726"/>
<dbReference type="HOGENOM" id="CLU_012879_1_0_1"/>
<keyword evidence="1" id="KW-0472">Membrane</keyword>
<gene>
    <name evidence="2" type="ORF">LEMA_P098210.1</name>
</gene>
<feature type="transmembrane region" description="Helical" evidence="1">
    <location>
        <begin position="81"/>
        <end position="103"/>
    </location>
</feature>
<organism evidence="3">
    <name type="scientific">Leptosphaeria maculans (strain JN3 / isolate v23.1.3 / race Av1-4-5-6-7-8)</name>
    <name type="common">Blackleg fungus</name>
    <name type="synonym">Phoma lingam</name>
    <dbReference type="NCBI Taxonomy" id="985895"/>
    <lineage>
        <taxon>Eukaryota</taxon>
        <taxon>Fungi</taxon>
        <taxon>Dikarya</taxon>
        <taxon>Ascomycota</taxon>
        <taxon>Pezizomycotina</taxon>
        <taxon>Dothideomycetes</taxon>
        <taxon>Pleosporomycetidae</taxon>
        <taxon>Pleosporales</taxon>
        <taxon>Pleosporineae</taxon>
        <taxon>Leptosphaeriaceae</taxon>
        <taxon>Plenodomus</taxon>
        <taxon>Plenodomus lingam/Leptosphaeria maculans species complex</taxon>
    </lineage>
</organism>
<keyword evidence="1" id="KW-0812">Transmembrane</keyword>
<evidence type="ECO:0000313" key="3">
    <source>
        <dbReference type="Proteomes" id="UP000002668"/>
    </source>
</evidence>
<dbReference type="AlphaFoldDB" id="E5A467"/>
<dbReference type="Proteomes" id="UP000002668">
    <property type="component" value="Genome"/>
</dbReference>
<dbReference type="InParanoid" id="E5A467"/>
<keyword evidence="3" id="KW-1185">Reference proteome</keyword>
<evidence type="ECO:0000256" key="1">
    <source>
        <dbReference type="SAM" id="Phobius"/>
    </source>
</evidence>
<proteinExistence type="predicted"/>
<protein>
    <submittedName>
        <fullName evidence="2">Predicted protein</fullName>
    </submittedName>
</protein>
<name>E5A467_LEPMJ</name>
<reference evidence="3" key="1">
    <citation type="journal article" date="2011" name="Nat. Commun.">
        <title>Effector diversification within compartments of the Leptosphaeria maculans genome affected by Repeat-Induced Point mutations.</title>
        <authorList>
            <person name="Rouxel T."/>
            <person name="Grandaubert J."/>
            <person name="Hane J.K."/>
            <person name="Hoede C."/>
            <person name="van de Wouw A.P."/>
            <person name="Couloux A."/>
            <person name="Dominguez V."/>
            <person name="Anthouard V."/>
            <person name="Bally P."/>
            <person name="Bourras S."/>
            <person name="Cozijnsen A.J."/>
            <person name="Ciuffetti L.M."/>
            <person name="Degrave A."/>
            <person name="Dilmaghani A."/>
            <person name="Duret L."/>
            <person name="Fudal I."/>
            <person name="Goodwin S.B."/>
            <person name="Gout L."/>
            <person name="Glaser N."/>
            <person name="Linglin J."/>
            <person name="Kema G.H.J."/>
            <person name="Lapalu N."/>
            <person name="Lawrence C.B."/>
            <person name="May K."/>
            <person name="Meyer M."/>
            <person name="Ollivier B."/>
            <person name="Poulain J."/>
            <person name="Schoch C.L."/>
            <person name="Simon A."/>
            <person name="Spatafora J.W."/>
            <person name="Stachowiak A."/>
            <person name="Turgeon B.G."/>
            <person name="Tyler B.M."/>
            <person name="Vincent D."/>
            <person name="Weissenbach J."/>
            <person name="Amselem J."/>
            <person name="Quesneville H."/>
            <person name="Oliver R.P."/>
            <person name="Wincker P."/>
            <person name="Balesdent M.-H."/>
            <person name="Howlett B.J."/>
        </authorList>
    </citation>
    <scope>NUCLEOTIDE SEQUENCE [LARGE SCALE GENOMIC DNA]</scope>
    <source>
        <strain evidence="3">JN3 / isolate v23.1.3 / race Av1-4-5-6-7-8</strain>
    </source>
</reference>
<feature type="transmembrane region" description="Helical" evidence="1">
    <location>
        <begin position="187"/>
        <end position="212"/>
    </location>
</feature>
<accession>E5A467</accession>
<dbReference type="eggNOG" id="ENOG502SPJ5">
    <property type="taxonomic scope" value="Eukaryota"/>
</dbReference>
<sequence length="662" mass="73306">MHGKALFGRELTEVSSSAASLLETRPVKNGHVVSLPQSTMFQDFLRHARLLLPNSLFCRGMYRRIPVERPKVASYQSRRMAAMISLLHVVPLAGAFTLLALYWTKSWVGGTSDNATTLQIIAKAHELVMQASIIDVLLYTIRVQALEGFLPFGALAGAAHAPRLSYLWSLDFVSAILSPSYSVWRKIMFALSVSVLTLITATVGPSSAILIIPRPGLPHRSHPTTRYLNTSEAGLFPDYIDRTQNLTFNDYETVKKMEQRKGSVSASESQNQLQYFVPDISKKAQRVTLHLDLRVSQTNTSAGNWSIMSMPTMLSSLQLQNYGSIPGNWILETTQPVVMVSCTLNNSTDKIQYFPRNGSPRILPNAADLYAKLLNKTGLPDNPDIHPSHWLSMPDDPTSLLGLFYLTHGTAPPDVMTCIVSPFWWTVKTSFCASNMGDVIQTEWPQINMLTTKANLRPITIDVEGVAALYSIDFSKWMWSTSDLDAAVSMQALFLAELARYPGRSIESELGIDHDLVIGQSEPSKGRSSSSMFFKVESCVLGFGYGSTQVSFQLAVAVIVTYCVVTLTYLTYINVTGHTSLAWNSATELIMLALQSRNPGDLGHISVGLDSMETFRKNVGIRVATVSVGETGETEERLELVFEHDKENEKKGLKKLERNKAY</sequence>
<feature type="transmembrane region" description="Helical" evidence="1">
    <location>
        <begin position="552"/>
        <end position="572"/>
    </location>
</feature>
<keyword evidence="1" id="KW-1133">Transmembrane helix</keyword>
<dbReference type="EMBL" id="FP929133">
    <property type="protein sequence ID" value="CBX98412.1"/>
    <property type="molecule type" value="Genomic_DNA"/>
</dbReference>
<dbReference type="VEuPathDB" id="FungiDB:LEMA_P098210.1"/>